<dbReference type="InterPro" id="IPR050107">
    <property type="entry name" value="ABC_carbohydrate_import_ATPase"/>
</dbReference>
<protein>
    <submittedName>
        <fullName evidence="4">ABC transporter ATP-binding protein</fullName>
    </submittedName>
</protein>
<dbReference type="Pfam" id="PF00005">
    <property type="entry name" value="ABC_tran"/>
    <property type="match status" value="2"/>
</dbReference>
<evidence type="ECO:0000313" key="5">
    <source>
        <dbReference type="Proteomes" id="UP001150001"/>
    </source>
</evidence>
<feature type="domain" description="ABC transporter" evidence="3">
    <location>
        <begin position="8"/>
        <end position="245"/>
    </location>
</feature>
<organism evidence="4 5">
    <name type="scientific">Vibrio europaeus</name>
    <dbReference type="NCBI Taxonomy" id="300876"/>
    <lineage>
        <taxon>Bacteria</taxon>
        <taxon>Pseudomonadati</taxon>
        <taxon>Pseudomonadota</taxon>
        <taxon>Gammaproteobacteria</taxon>
        <taxon>Vibrionales</taxon>
        <taxon>Vibrionaceae</taxon>
        <taxon>Vibrio</taxon>
        <taxon>Vibrio oreintalis group</taxon>
    </lineage>
</organism>
<dbReference type="Proteomes" id="UP001150001">
    <property type="component" value="Unassembled WGS sequence"/>
</dbReference>
<gene>
    <name evidence="4" type="ORF">OPW20_17480</name>
</gene>
<reference evidence="4" key="1">
    <citation type="submission" date="2022-11" db="EMBL/GenBank/DDBJ databases">
        <title>Role of the vibriolysin VemA secreted by the emergent pathogen Vibrio europaeus in the colonization of Manila clam mucus.</title>
        <authorList>
            <person name="Martinez C."/>
            <person name="Rodriguez S."/>
            <person name="Vences A."/>
            <person name="Barja J.L."/>
            <person name="Toranzo A.E."/>
            <person name="Dubert J."/>
        </authorList>
    </citation>
    <scope>NUCLEOTIDE SEQUENCE</scope>
    <source>
        <strain evidence="4">3454</strain>
    </source>
</reference>
<evidence type="ECO:0000256" key="2">
    <source>
        <dbReference type="ARBA" id="ARBA00022840"/>
    </source>
</evidence>
<name>A0ABT5GX64_9VIBR</name>
<keyword evidence="2 4" id="KW-0067">ATP-binding</keyword>
<dbReference type="PANTHER" id="PTHR43790">
    <property type="entry name" value="CARBOHYDRATE TRANSPORT ATP-BINDING PROTEIN MG119-RELATED"/>
    <property type="match status" value="1"/>
</dbReference>
<dbReference type="InterPro" id="IPR003593">
    <property type="entry name" value="AAA+_ATPase"/>
</dbReference>
<dbReference type="CDD" id="cd03215">
    <property type="entry name" value="ABC_Carb_Monos_II"/>
    <property type="match status" value="1"/>
</dbReference>
<dbReference type="InterPro" id="IPR017871">
    <property type="entry name" value="ABC_transporter-like_CS"/>
</dbReference>
<dbReference type="SMART" id="SM00382">
    <property type="entry name" value="AAA"/>
    <property type="match status" value="2"/>
</dbReference>
<evidence type="ECO:0000256" key="1">
    <source>
        <dbReference type="ARBA" id="ARBA00022741"/>
    </source>
</evidence>
<dbReference type="CDD" id="cd03216">
    <property type="entry name" value="ABC_Carb_Monos_I"/>
    <property type="match status" value="1"/>
</dbReference>
<dbReference type="InterPro" id="IPR003439">
    <property type="entry name" value="ABC_transporter-like_ATP-bd"/>
</dbReference>
<evidence type="ECO:0000313" key="4">
    <source>
        <dbReference type="EMBL" id="MDC5741868.1"/>
    </source>
</evidence>
<feature type="domain" description="ABC transporter" evidence="3">
    <location>
        <begin position="262"/>
        <end position="506"/>
    </location>
</feature>
<dbReference type="PANTHER" id="PTHR43790:SF4">
    <property type="entry name" value="GUANOSINE IMPORT ATP-BINDING PROTEIN NUPO"/>
    <property type="match status" value="1"/>
</dbReference>
<dbReference type="SUPFAM" id="SSF52540">
    <property type="entry name" value="P-loop containing nucleoside triphosphate hydrolases"/>
    <property type="match status" value="2"/>
</dbReference>
<accession>A0ABT5GX64</accession>
<dbReference type="Gene3D" id="3.40.50.300">
    <property type="entry name" value="P-loop containing nucleotide triphosphate hydrolases"/>
    <property type="match status" value="2"/>
</dbReference>
<sequence>VRLMNDFLIVDNISKTYENGVVANSDISFTVAQGEMHAICGENGAGKSTLMKMLYGMIRPSSGNIYYRGNKLDLNGPKEAIEFGIGMVHQEFMLIPSFTVAENITLGNDILNGNLLDKEAAIEVTKRLSEKYKFQVDAEATVESIPVGMRQRVEILKALYRGADLLILDEPTAVLTPQESEELFASLKQLTREQGKSIIFITHKLKEVTFASDRITVIQHGRVTGGFDTKDVNEEQIAAKMVGREIITQYDKPAVKRGAKALGIKKLNYTDSAGIPKLKGLNLDLYEGEILGIAGVEGNGQTELAQTIAGLSRANAGSIKFYNQEVLGLTPRQVRDLGIAHVSEDRKGDGTAGDASIRDNIIIDRFHHRVFGKLGLINMKFAKTHIDELIKRFDIRCHSQETAIGSLSGGNMQKVVIAREISSDPKVLIAAQPTRGVDIGASELIRTELLKLRSEKKAVLLFSADLDEILSISDRIAVVYKGEIVAVLDNKNIDEKDLGLYMLGLKKDTSNEN</sequence>
<dbReference type="InterPro" id="IPR027417">
    <property type="entry name" value="P-loop_NTPase"/>
</dbReference>
<dbReference type="PROSITE" id="PS50893">
    <property type="entry name" value="ABC_TRANSPORTER_2"/>
    <property type="match status" value="2"/>
</dbReference>
<keyword evidence="5" id="KW-1185">Reference proteome</keyword>
<dbReference type="EMBL" id="JAPFIT010000019">
    <property type="protein sequence ID" value="MDC5741868.1"/>
    <property type="molecule type" value="Genomic_DNA"/>
</dbReference>
<feature type="non-terminal residue" evidence="4">
    <location>
        <position position="1"/>
    </location>
</feature>
<dbReference type="PROSITE" id="PS00211">
    <property type="entry name" value="ABC_TRANSPORTER_1"/>
    <property type="match status" value="1"/>
</dbReference>
<proteinExistence type="predicted"/>
<comment type="caution">
    <text evidence="4">The sequence shown here is derived from an EMBL/GenBank/DDBJ whole genome shotgun (WGS) entry which is preliminary data.</text>
</comment>
<dbReference type="RefSeq" id="WP_272244960.1">
    <property type="nucleotide sequence ID" value="NZ_JAPFIT010000019.1"/>
</dbReference>
<dbReference type="GO" id="GO:0005524">
    <property type="term" value="F:ATP binding"/>
    <property type="evidence" value="ECO:0007669"/>
    <property type="project" value="UniProtKB-KW"/>
</dbReference>
<evidence type="ECO:0000259" key="3">
    <source>
        <dbReference type="PROSITE" id="PS50893"/>
    </source>
</evidence>
<keyword evidence="1" id="KW-0547">Nucleotide-binding</keyword>